<protein>
    <recommendedName>
        <fullName evidence="4">Transmembrane protein</fullName>
    </recommendedName>
</protein>
<keyword evidence="1" id="KW-0472">Membrane</keyword>
<evidence type="ECO:0008006" key="4">
    <source>
        <dbReference type="Google" id="ProtNLM"/>
    </source>
</evidence>
<organism evidence="2 3">
    <name type="scientific">Mycobacterium numidiamassiliense</name>
    <dbReference type="NCBI Taxonomy" id="1841861"/>
    <lineage>
        <taxon>Bacteria</taxon>
        <taxon>Bacillati</taxon>
        <taxon>Actinomycetota</taxon>
        <taxon>Actinomycetes</taxon>
        <taxon>Mycobacteriales</taxon>
        <taxon>Mycobacteriaceae</taxon>
        <taxon>Mycobacterium</taxon>
    </lineage>
</organism>
<evidence type="ECO:0000313" key="3">
    <source>
        <dbReference type="Proteomes" id="UP000240424"/>
    </source>
</evidence>
<dbReference type="EMBL" id="FUEZ01000004">
    <property type="protein sequence ID" value="SPM41637.1"/>
    <property type="molecule type" value="Genomic_DNA"/>
</dbReference>
<keyword evidence="3" id="KW-1185">Reference proteome</keyword>
<feature type="non-terminal residue" evidence="2">
    <location>
        <position position="1"/>
    </location>
</feature>
<gene>
    <name evidence="2" type="ORF">MNAB215_3847</name>
</gene>
<reference evidence="2 3" key="1">
    <citation type="submission" date="2017-01" db="EMBL/GenBank/DDBJ databases">
        <authorList>
            <consortium name="Urmite Genomes"/>
        </authorList>
    </citation>
    <scope>NUCLEOTIDE SEQUENCE [LARGE SCALE GENOMIC DNA]</scope>
    <source>
        <strain evidence="2 3">AB215</strain>
    </source>
</reference>
<feature type="transmembrane region" description="Helical" evidence="1">
    <location>
        <begin position="55"/>
        <end position="81"/>
    </location>
</feature>
<accession>A0A2U3PCY6</accession>
<sequence length="93" mass="9606">LTLIERATKSANAVATETVSTVSKVGTSIAEGVVVTARDVRTGIKDGRIRGRTVVAASAIGLFAVVEWPVLVAVGGAAVVYSKLKKRQGETPE</sequence>
<evidence type="ECO:0000313" key="2">
    <source>
        <dbReference type="EMBL" id="SPM41637.1"/>
    </source>
</evidence>
<keyword evidence="1" id="KW-1133">Transmembrane helix</keyword>
<name>A0A2U3PCY6_9MYCO</name>
<dbReference type="AlphaFoldDB" id="A0A2U3PCY6"/>
<dbReference type="Proteomes" id="UP000240424">
    <property type="component" value="Unassembled WGS sequence"/>
</dbReference>
<evidence type="ECO:0000256" key="1">
    <source>
        <dbReference type="SAM" id="Phobius"/>
    </source>
</evidence>
<proteinExistence type="predicted"/>
<keyword evidence="1" id="KW-0812">Transmembrane</keyword>